<evidence type="ECO:0000256" key="1">
    <source>
        <dbReference type="SAM" id="MobiDB-lite"/>
    </source>
</evidence>
<dbReference type="Proteomes" id="UP000318297">
    <property type="component" value="Unassembled WGS sequence"/>
</dbReference>
<evidence type="ECO:0000259" key="2">
    <source>
        <dbReference type="Pfam" id="PF17940"/>
    </source>
</evidence>
<dbReference type="SUPFAM" id="SSF48498">
    <property type="entry name" value="Tetracyclin repressor-like, C-terminal domain"/>
    <property type="match status" value="1"/>
</dbReference>
<feature type="domain" description="Tetracyclin repressor-like C-terminal group 31" evidence="2">
    <location>
        <begin position="98"/>
        <end position="203"/>
    </location>
</feature>
<dbReference type="OrthoDB" id="7506349at2"/>
<proteinExistence type="predicted"/>
<dbReference type="InterPro" id="IPR036271">
    <property type="entry name" value="Tet_transcr_reg_TetR-rel_C_sf"/>
</dbReference>
<name>A0A561E906_9MICO</name>
<accession>A0A561E906</accession>
<comment type="caution">
    <text evidence="3">The sequence shown here is derived from an EMBL/GenBank/DDBJ whole genome shotgun (WGS) entry which is preliminary data.</text>
</comment>
<keyword evidence="4" id="KW-1185">Reference proteome</keyword>
<dbReference type="RefSeq" id="WP_145225783.1">
    <property type="nucleotide sequence ID" value="NZ_VIVQ01000001.1"/>
</dbReference>
<protein>
    <submittedName>
        <fullName evidence="3">TetR family transcriptional regulator</fullName>
    </submittedName>
</protein>
<dbReference type="InterPro" id="IPR009057">
    <property type="entry name" value="Homeodomain-like_sf"/>
</dbReference>
<feature type="compositionally biased region" description="Basic residues" evidence="1">
    <location>
        <begin position="1"/>
        <end position="12"/>
    </location>
</feature>
<evidence type="ECO:0000313" key="4">
    <source>
        <dbReference type="Proteomes" id="UP000318297"/>
    </source>
</evidence>
<dbReference type="Pfam" id="PF17940">
    <property type="entry name" value="TetR_C_31"/>
    <property type="match status" value="1"/>
</dbReference>
<dbReference type="InterPro" id="IPR041583">
    <property type="entry name" value="TetR_C_31"/>
</dbReference>
<dbReference type="EMBL" id="VIVQ01000001">
    <property type="protein sequence ID" value="TWE12067.1"/>
    <property type="molecule type" value="Genomic_DNA"/>
</dbReference>
<sequence>MSTRKKRAHRARRGPEGSQARQEHLLQSSIAVVGSGGLRGLTHRAVDREADLPEGTCSVYFRTRLALLTALTNFVAAQLTGDVLQMGDALPEPQPDGDPGDAIVAAIDMLQRWAQDPALMITMCELALEAARTPSLRDPIVTWRQHLTDAVEAIVRRGCRTEPRRRAEAIVASIDGVMLSSLQVTTPTERATYVRSTVALILQGIVNADT</sequence>
<feature type="region of interest" description="Disordered" evidence="1">
    <location>
        <begin position="1"/>
        <end position="22"/>
    </location>
</feature>
<dbReference type="SUPFAM" id="SSF46689">
    <property type="entry name" value="Homeodomain-like"/>
    <property type="match status" value="1"/>
</dbReference>
<evidence type="ECO:0000313" key="3">
    <source>
        <dbReference type="EMBL" id="TWE12067.1"/>
    </source>
</evidence>
<dbReference type="Gene3D" id="1.10.357.10">
    <property type="entry name" value="Tetracycline Repressor, domain 2"/>
    <property type="match status" value="1"/>
</dbReference>
<gene>
    <name evidence="3" type="ORF">BKA23_0863</name>
</gene>
<reference evidence="3 4" key="1">
    <citation type="submission" date="2019-06" db="EMBL/GenBank/DDBJ databases">
        <title>Sequencing the genomes of 1000 actinobacteria strains.</title>
        <authorList>
            <person name="Klenk H.-P."/>
        </authorList>
    </citation>
    <scope>NUCLEOTIDE SEQUENCE [LARGE SCALE GENOMIC DNA]</scope>
    <source>
        <strain evidence="3 4">DSM 19560</strain>
    </source>
</reference>
<dbReference type="AlphaFoldDB" id="A0A561E906"/>
<organism evidence="3 4">
    <name type="scientific">Rudaeicoccus suwonensis</name>
    <dbReference type="NCBI Taxonomy" id="657409"/>
    <lineage>
        <taxon>Bacteria</taxon>
        <taxon>Bacillati</taxon>
        <taxon>Actinomycetota</taxon>
        <taxon>Actinomycetes</taxon>
        <taxon>Micrococcales</taxon>
        <taxon>Dermacoccaceae</taxon>
        <taxon>Rudaeicoccus</taxon>
    </lineage>
</organism>